<sequence length="682" mass="71776">MPTFHCPPDLVTMDIQVQPNLHYGVNGGHESTAGNRARSSDDDTLQFLSREEKECILFFEETIDSLEESLKEEERPAQGQGAALSSGSNTPVEDGSIPPSPVQASTPVTEHPHSRRDSDIIDLVNSTSNHTMPDFQSLAMAPESHFEMKARREPMDNFPSEYHLTASSASTGNGEDGGGSGGYQPPPGSIPTPVLIAQKLAEHQGDASAGTTLPSMLVKRRRSLDSTRPVPATTGMTLPSSPEEAVKQGPPTSAKPTNRNPLLGNRDLNHEVAMRALDRRARMPPMEGGEPPCVRNLPTRSVSFRDPTPDKSRMEALSKLGLVRGRAKSITPTVEPGAEPKHISPTATVTTAATTSSSAPRTEIHTDFNRFGGKSTVVTPSPMPPAAPDALSSPVSPTSADVASRDFNSYGGKTIVVVPTVATSSRGAVDPAPAPAPVPAPAPAPNYPPPLAHFSSQPAKTDTPAAELNSYGGRTKTIVPASALARTDVTDGPASQQQDTRASVQTHSPSPPATVRDAPSNTSNLANANASTSMSATYTSTSHYYGGKSKVINPAPPVVPKVDPHQPEAQAAVQDNRTRARPEVTVSRENSFGSRTRVVVPGRGGGGGARGKSATLPPTTAPKPPSPHRAQPPRLPSPSRVTSKPSFRSQGITVQFSGRGATDDSRREALRKLGLLKNASLL</sequence>
<dbReference type="EMBL" id="JADWDJ010000017">
    <property type="protein sequence ID" value="KAG5267793.1"/>
    <property type="molecule type" value="Genomic_DNA"/>
</dbReference>
<name>A0AAV6FY99_9TELE</name>
<feature type="compositionally biased region" description="Pro residues" evidence="2">
    <location>
        <begin position="432"/>
        <end position="451"/>
    </location>
</feature>
<organism evidence="3 4">
    <name type="scientific">Alosa alosa</name>
    <name type="common">allis shad</name>
    <dbReference type="NCBI Taxonomy" id="278164"/>
    <lineage>
        <taxon>Eukaryota</taxon>
        <taxon>Metazoa</taxon>
        <taxon>Chordata</taxon>
        <taxon>Craniata</taxon>
        <taxon>Vertebrata</taxon>
        <taxon>Euteleostomi</taxon>
        <taxon>Actinopterygii</taxon>
        <taxon>Neopterygii</taxon>
        <taxon>Teleostei</taxon>
        <taxon>Clupei</taxon>
        <taxon>Clupeiformes</taxon>
        <taxon>Clupeoidei</taxon>
        <taxon>Clupeidae</taxon>
        <taxon>Alosa</taxon>
    </lineage>
</organism>
<protein>
    <recommendedName>
        <fullName evidence="5">Proline and serine-rich protein 2</fullName>
    </recommendedName>
</protein>
<feature type="compositionally biased region" description="Polar residues" evidence="2">
    <location>
        <begin position="250"/>
        <end position="260"/>
    </location>
</feature>
<keyword evidence="4" id="KW-1185">Reference proteome</keyword>
<feature type="compositionally biased region" description="Polar residues" evidence="2">
    <location>
        <begin position="493"/>
        <end position="508"/>
    </location>
</feature>
<accession>A0AAV6FY99</accession>
<dbReference type="Proteomes" id="UP000823561">
    <property type="component" value="Chromosome 17"/>
</dbReference>
<feature type="region of interest" description="Disordered" evidence="2">
    <location>
        <begin position="158"/>
        <end position="192"/>
    </location>
</feature>
<feature type="region of interest" description="Disordered" evidence="2">
    <location>
        <begin position="282"/>
        <end position="312"/>
    </location>
</feature>
<evidence type="ECO:0000313" key="3">
    <source>
        <dbReference type="EMBL" id="KAG5267793.1"/>
    </source>
</evidence>
<dbReference type="PANTHER" id="PTHR16095:SF9">
    <property type="entry name" value="PROLINE AND SERINE-RICH PROTEIN 2"/>
    <property type="match status" value="1"/>
</dbReference>
<evidence type="ECO:0000256" key="1">
    <source>
        <dbReference type="ARBA" id="ARBA00022553"/>
    </source>
</evidence>
<dbReference type="AlphaFoldDB" id="A0AAV6FY99"/>
<feature type="region of interest" description="Disordered" evidence="2">
    <location>
        <begin position="425"/>
        <end position="665"/>
    </location>
</feature>
<evidence type="ECO:0000313" key="4">
    <source>
        <dbReference type="Proteomes" id="UP000823561"/>
    </source>
</evidence>
<feature type="region of interest" description="Disordered" evidence="2">
    <location>
        <begin position="68"/>
        <end position="117"/>
    </location>
</feature>
<feature type="region of interest" description="Disordered" evidence="2">
    <location>
        <begin position="205"/>
        <end position="265"/>
    </location>
</feature>
<dbReference type="PANTHER" id="PTHR16095">
    <property type="entry name" value="TRANSMEMBRANE PROTEIN 143 FAMILY MEMBER"/>
    <property type="match status" value="1"/>
</dbReference>
<feature type="compositionally biased region" description="Polar residues" evidence="2">
    <location>
        <begin position="639"/>
        <end position="656"/>
    </location>
</feature>
<dbReference type="Pfam" id="PF15385">
    <property type="entry name" value="SARG"/>
    <property type="match status" value="1"/>
</dbReference>
<evidence type="ECO:0008006" key="5">
    <source>
        <dbReference type="Google" id="ProtNLM"/>
    </source>
</evidence>
<keyword evidence="1" id="KW-0597">Phosphoprotein</keyword>
<gene>
    <name evidence="3" type="ORF">AALO_G00225810</name>
</gene>
<comment type="caution">
    <text evidence="3">The sequence shown here is derived from an EMBL/GenBank/DDBJ whole genome shotgun (WGS) entry which is preliminary data.</text>
</comment>
<feature type="compositionally biased region" description="Low complexity" evidence="2">
    <location>
        <begin position="518"/>
        <end position="542"/>
    </location>
</feature>
<reference evidence="3 4" key="1">
    <citation type="submission" date="2020-10" db="EMBL/GenBank/DDBJ databases">
        <title>Chromosome-scale genome assembly of the Allis shad, Alosa alosa.</title>
        <authorList>
            <person name="Margot Z."/>
            <person name="Christophe K."/>
            <person name="Cabau C."/>
            <person name="Louis A."/>
            <person name="Berthelot C."/>
            <person name="Parey E."/>
            <person name="Roest Crollius H."/>
            <person name="Montfort J."/>
            <person name="Robinson-Rechavi M."/>
            <person name="Bucao C."/>
            <person name="Bouchez O."/>
            <person name="Gislard M."/>
            <person name="Lluch J."/>
            <person name="Milhes M."/>
            <person name="Lampietro C."/>
            <person name="Lopez Roques C."/>
            <person name="Donnadieu C."/>
            <person name="Braasch I."/>
            <person name="Desvignes T."/>
            <person name="Postlethwait J."/>
            <person name="Bobe J."/>
            <person name="Guiguen Y."/>
        </authorList>
    </citation>
    <scope>NUCLEOTIDE SEQUENCE [LARGE SCALE GENOMIC DNA]</scope>
    <source>
        <strain evidence="3">M-15738</strain>
        <tissue evidence="3">Blood</tissue>
    </source>
</reference>
<proteinExistence type="predicted"/>
<evidence type="ECO:0000256" key="2">
    <source>
        <dbReference type="SAM" id="MobiDB-lite"/>
    </source>
</evidence>